<dbReference type="Pfam" id="PF13202">
    <property type="entry name" value="EF-hand_5"/>
    <property type="match status" value="2"/>
</dbReference>
<dbReference type="AlphaFoldDB" id="A0A0P1E3Q6"/>
<organism evidence="3 4">
    <name type="scientific">Ruegeria atlantica</name>
    <dbReference type="NCBI Taxonomy" id="81569"/>
    <lineage>
        <taxon>Bacteria</taxon>
        <taxon>Pseudomonadati</taxon>
        <taxon>Pseudomonadota</taxon>
        <taxon>Alphaproteobacteria</taxon>
        <taxon>Rhodobacterales</taxon>
        <taxon>Roseobacteraceae</taxon>
        <taxon>Ruegeria</taxon>
    </lineage>
</organism>
<dbReference type="InterPro" id="IPR011992">
    <property type="entry name" value="EF-hand-dom_pair"/>
</dbReference>
<proteinExistence type="predicted"/>
<dbReference type="Gene3D" id="1.10.238.10">
    <property type="entry name" value="EF-hand"/>
    <property type="match status" value="1"/>
</dbReference>
<evidence type="ECO:0000313" key="3">
    <source>
        <dbReference type="EMBL" id="CUH41648.1"/>
    </source>
</evidence>
<evidence type="ECO:0000313" key="4">
    <source>
        <dbReference type="Proteomes" id="UP000050786"/>
    </source>
</evidence>
<feature type="signal peptide" evidence="1">
    <location>
        <begin position="1"/>
        <end position="20"/>
    </location>
</feature>
<keyword evidence="1" id="KW-0732">Signal</keyword>
<dbReference type="InterPro" id="IPR018247">
    <property type="entry name" value="EF_Hand_1_Ca_BS"/>
</dbReference>
<accession>A0A0P1E3Q6</accession>
<dbReference type="EMBL" id="CYPS01000008">
    <property type="protein sequence ID" value="CUH41648.1"/>
    <property type="molecule type" value="Genomic_DNA"/>
</dbReference>
<dbReference type="PROSITE" id="PS00018">
    <property type="entry name" value="EF_HAND_1"/>
    <property type="match status" value="2"/>
</dbReference>
<dbReference type="RefSeq" id="WP_058271733.1">
    <property type="nucleotide sequence ID" value="NZ_CYPS01000008.1"/>
</dbReference>
<sequence length="81" mass="8154">MKPQNLAIISAFVLGLPALAAAQSSADTNGDGVLTIEEVQAVLPEVDADGFSAMDANGDGSLDADEIAFAQEAGLLPPRNG</sequence>
<keyword evidence="4" id="KW-1185">Reference proteome</keyword>
<evidence type="ECO:0000256" key="1">
    <source>
        <dbReference type="SAM" id="SignalP"/>
    </source>
</evidence>
<name>A0A0P1E3Q6_9RHOB</name>
<dbReference type="SUPFAM" id="SSF47473">
    <property type="entry name" value="EF-hand"/>
    <property type="match status" value="1"/>
</dbReference>
<dbReference type="Proteomes" id="UP000050786">
    <property type="component" value="Unassembled WGS sequence"/>
</dbReference>
<gene>
    <name evidence="3" type="ORF">RUM4293_00525</name>
</gene>
<feature type="domain" description="EF-hand" evidence="2">
    <location>
        <begin position="27"/>
        <end position="49"/>
    </location>
</feature>
<feature type="chain" id="PRO_5006061170" evidence="1">
    <location>
        <begin position="21"/>
        <end position="81"/>
    </location>
</feature>
<protein>
    <submittedName>
        <fullName evidence="3">EF hand</fullName>
    </submittedName>
</protein>
<dbReference type="InterPro" id="IPR002048">
    <property type="entry name" value="EF_hand_dom"/>
</dbReference>
<dbReference type="GO" id="GO:0005509">
    <property type="term" value="F:calcium ion binding"/>
    <property type="evidence" value="ECO:0007669"/>
    <property type="project" value="InterPro"/>
</dbReference>
<dbReference type="PROSITE" id="PS50222">
    <property type="entry name" value="EF_HAND_2"/>
    <property type="match status" value="1"/>
</dbReference>
<evidence type="ECO:0000259" key="2">
    <source>
        <dbReference type="PROSITE" id="PS50222"/>
    </source>
</evidence>
<reference evidence="4" key="1">
    <citation type="submission" date="2015-09" db="EMBL/GenBank/DDBJ databases">
        <authorList>
            <person name="Rodrigo-Torres L."/>
            <person name="Arahal D.R."/>
        </authorList>
    </citation>
    <scope>NUCLEOTIDE SEQUENCE [LARGE SCALE GENOMIC DNA]</scope>
    <source>
        <strain evidence="4">CECT 4293</strain>
    </source>
</reference>